<dbReference type="EMBL" id="AVPL01000008">
    <property type="protein sequence ID" value="KGN42148.1"/>
    <property type="molecule type" value="Genomic_DNA"/>
</dbReference>
<comment type="caution">
    <text evidence="4">The sequence shown here is derived from an EMBL/GenBank/DDBJ whole genome shotgun (WGS) entry which is preliminary data.</text>
</comment>
<dbReference type="PANTHER" id="PTHR43877">
    <property type="entry name" value="AMINOALKYLPHOSPHONATE N-ACETYLTRANSFERASE-RELATED-RELATED"/>
    <property type="match status" value="1"/>
</dbReference>
<dbReference type="AlphaFoldDB" id="A0A0A0JY80"/>
<dbReference type="Gene3D" id="3.40.630.30">
    <property type="match status" value="1"/>
</dbReference>
<dbReference type="SUPFAM" id="SSF55729">
    <property type="entry name" value="Acyl-CoA N-acyltransferases (Nat)"/>
    <property type="match status" value="2"/>
</dbReference>
<dbReference type="RefSeq" id="WP_035934087.1">
    <property type="nucleotide sequence ID" value="NZ_AVPL01000008.1"/>
</dbReference>
<dbReference type="PANTHER" id="PTHR43877:SF2">
    <property type="entry name" value="AMINOALKYLPHOSPHONATE N-ACETYLTRANSFERASE-RELATED"/>
    <property type="match status" value="1"/>
</dbReference>
<dbReference type="InterPro" id="IPR050832">
    <property type="entry name" value="Bact_Acetyltransf"/>
</dbReference>
<dbReference type="Pfam" id="PF13508">
    <property type="entry name" value="Acetyltransf_7"/>
    <property type="match status" value="1"/>
</dbReference>
<dbReference type="InterPro" id="IPR000182">
    <property type="entry name" value="GNAT_dom"/>
</dbReference>
<keyword evidence="1" id="KW-0808">Transferase</keyword>
<evidence type="ECO:0000259" key="3">
    <source>
        <dbReference type="PROSITE" id="PS51186"/>
    </source>
</evidence>
<accession>A0A0A0JY80</accession>
<dbReference type="STRING" id="1385519.N801_02765"/>
<reference evidence="4 5" key="1">
    <citation type="submission" date="2013-08" db="EMBL/GenBank/DDBJ databases">
        <title>The genome sequence of Knoellia aerolata.</title>
        <authorList>
            <person name="Zhu W."/>
            <person name="Wang G."/>
        </authorList>
    </citation>
    <scope>NUCLEOTIDE SEQUENCE [LARGE SCALE GENOMIC DNA]</scope>
    <source>
        <strain evidence="4 5">DSM 18566</strain>
    </source>
</reference>
<dbReference type="OrthoDB" id="9799092at2"/>
<keyword evidence="5" id="KW-1185">Reference proteome</keyword>
<proteinExistence type="predicted"/>
<evidence type="ECO:0000313" key="4">
    <source>
        <dbReference type="EMBL" id="KGN42148.1"/>
    </source>
</evidence>
<evidence type="ECO:0000256" key="2">
    <source>
        <dbReference type="ARBA" id="ARBA00023315"/>
    </source>
</evidence>
<name>A0A0A0JY80_9MICO</name>
<keyword evidence="2" id="KW-0012">Acyltransferase</keyword>
<dbReference type="InterPro" id="IPR016181">
    <property type="entry name" value="Acyl_CoA_acyltransferase"/>
</dbReference>
<feature type="domain" description="N-acetyltransferase" evidence="3">
    <location>
        <begin position="8"/>
        <end position="154"/>
    </location>
</feature>
<evidence type="ECO:0000313" key="5">
    <source>
        <dbReference type="Proteomes" id="UP000030013"/>
    </source>
</evidence>
<evidence type="ECO:0000256" key="1">
    <source>
        <dbReference type="ARBA" id="ARBA00022679"/>
    </source>
</evidence>
<sequence>MSELPAGLTARPCRPTDAADVFAVFAAAEEHDTGEVAVELEDIEGDWHRPSFSLERDSVAVLDGDVMVAAGEVYKGRRAEVTVHPDHRGRGIGTWLAEWAREAAARNGGSVVGQTVPAGGEAEAFFRALGYERGWTSWVLEVPEGAAIEPQPLPEGYGLRDFVPGEDDEVVHRLVDDAFNEWPERQPSSFEDWAAITVRRPGFEPWQIRLATDPTGTPVGTAFVIKAGDFGYVDQLAVRRDQRGRGLARALLVDAFERARARGAVRSELSTDSRTGALGVYEKVGMVVTRTYHHWQTAL</sequence>
<dbReference type="Pfam" id="PF00583">
    <property type="entry name" value="Acetyltransf_1"/>
    <property type="match status" value="1"/>
</dbReference>
<dbReference type="eggNOG" id="COG0456">
    <property type="taxonomic scope" value="Bacteria"/>
</dbReference>
<dbReference type="GO" id="GO:0016747">
    <property type="term" value="F:acyltransferase activity, transferring groups other than amino-acyl groups"/>
    <property type="evidence" value="ECO:0007669"/>
    <property type="project" value="InterPro"/>
</dbReference>
<protein>
    <recommendedName>
        <fullName evidence="3">N-acetyltransferase domain-containing protein</fullName>
    </recommendedName>
</protein>
<gene>
    <name evidence="4" type="ORF">N801_02765</name>
</gene>
<dbReference type="CDD" id="cd04301">
    <property type="entry name" value="NAT_SF"/>
    <property type="match status" value="1"/>
</dbReference>
<dbReference type="Proteomes" id="UP000030013">
    <property type="component" value="Unassembled WGS sequence"/>
</dbReference>
<feature type="domain" description="N-acetyltransferase" evidence="3">
    <location>
        <begin position="157"/>
        <end position="299"/>
    </location>
</feature>
<dbReference type="PROSITE" id="PS51186">
    <property type="entry name" value="GNAT"/>
    <property type="match status" value="2"/>
</dbReference>
<organism evidence="4 5">
    <name type="scientific">Knoellia aerolata DSM 18566</name>
    <dbReference type="NCBI Taxonomy" id="1385519"/>
    <lineage>
        <taxon>Bacteria</taxon>
        <taxon>Bacillati</taxon>
        <taxon>Actinomycetota</taxon>
        <taxon>Actinomycetes</taxon>
        <taxon>Micrococcales</taxon>
        <taxon>Intrasporangiaceae</taxon>
        <taxon>Knoellia</taxon>
    </lineage>
</organism>